<dbReference type="InterPro" id="IPR011006">
    <property type="entry name" value="CheY-like_superfamily"/>
</dbReference>
<dbReference type="InterPro" id="IPR000014">
    <property type="entry name" value="PAS"/>
</dbReference>
<dbReference type="FunFam" id="3.30.565.10:FF:000010">
    <property type="entry name" value="Sensor histidine kinase RcsC"/>
    <property type="match status" value="1"/>
</dbReference>
<keyword evidence="6" id="KW-0418">Kinase</keyword>
<keyword evidence="4" id="KW-0808">Transferase</keyword>
<dbReference type="Pfam" id="PF02518">
    <property type="entry name" value="HATPase_c"/>
    <property type="match status" value="1"/>
</dbReference>
<dbReference type="InterPro" id="IPR003594">
    <property type="entry name" value="HATPase_dom"/>
</dbReference>
<organism evidence="16 17">
    <name type="scientific">Phenylobacterium glaciei</name>
    <dbReference type="NCBI Taxonomy" id="2803784"/>
    <lineage>
        <taxon>Bacteria</taxon>
        <taxon>Pseudomonadati</taxon>
        <taxon>Pseudomonadota</taxon>
        <taxon>Alphaproteobacteria</taxon>
        <taxon>Caulobacterales</taxon>
        <taxon>Caulobacteraceae</taxon>
        <taxon>Phenylobacterium</taxon>
    </lineage>
</organism>
<feature type="domain" description="PAC" evidence="15">
    <location>
        <begin position="374"/>
        <end position="426"/>
    </location>
</feature>
<dbReference type="InterPro" id="IPR035965">
    <property type="entry name" value="PAS-like_dom_sf"/>
</dbReference>
<dbReference type="PROSITE" id="PS50113">
    <property type="entry name" value="PAC"/>
    <property type="match status" value="2"/>
</dbReference>
<dbReference type="InterPro" id="IPR005467">
    <property type="entry name" value="His_kinase_dom"/>
</dbReference>
<dbReference type="RefSeq" id="WP_215338178.1">
    <property type="nucleotide sequence ID" value="NZ_JAGSGD010000001.1"/>
</dbReference>
<evidence type="ECO:0000256" key="11">
    <source>
        <dbReference type="PROSITE-ProRule" id="PRU00169"/>
    </source>
</evidence>
<gene>
    <name evidence="16" type="ORF">JKL49_02735</name>
</gene>
<dbReference type="Gene3D" id="3.30.450.40">
    <property type="match status" value="1"/>
</dbReference>
<accession>A0A941D0W6</accession>
<comment type="catalytic activity">
    <reaction evidence="1">
        <text>ATP + protein L-histidine = ADP + protein N-phospho-L-histidine.</text>
        <dbReference type="EC" id="2.7.13.3"/>
    </reaction>
</comment>
<evidence type="ECO:0000256" key="4">
    <source>
        <dbReference type="ARBA" id="ARBA00022679"/>
    </source>
</evidence>
<dbReference type="InterPro" id="IPR013656">
    <property type="entry name" value="PAS_4"/>
</dbReference>
<dbReference type="Proteomes" id="UP000622580">
    <property type="component" value="Unassembled WGS sequence"/>
</dbReference>
<dbReference type="SMART" id="SM00388">
    <property type="entry name" value="HisKA"/>
    <property type="match status" value="1"/>
</dbReference>
<dbReference type="EMBL" id="JAGSGD010000001">
    <property type="protein sequence ID" value="MBR7618293.1"/>
    <property type="molecule type" value="Genomic_DNA"/>
</dbReference>
<dbReference type="InterPro" id="IPR036890">
    <property type="entry name" value="HATPase_C_sf"/>
</dbReference>
<dbReference type="PROSITE" id="PS50110">
    <property type="entry name" value="RESPONSE_REGULATORY"/>
    <property type="match status" value="1"/>
</dbReference>
<dbReference type="Gene3D" id="1.10.287.130">
    <property type="match status" value="1"/>
</dbReference>
<evidence type="ECO:0000256" key="3">
    <source>
        <dbReference type="ARBA" id="ARBA00022553"/>
    </source>
</evidence>
<dbReference type="CDD" id="cd00130">
    <property type="entry name" value="PAS"/>
    <property type="match status" value="2"/>
</dbReference>
<dbReference type="AlphaFoldDB" id="A0A941D0W6"/>
<evidence type="ECO:0000256" key="1">
    <source>
        <dbReference type="ARBA" id="ARBA00000085"/>
    </source>
</evidence>
<evidence type="ECO:0000256" key="7">
    <source>
        <dbReference type="ARBA" id="ARBA00022840"/>
    </source>
</evidence>
<feature type="modified residue" description="4-aspartylphosphate" evidence="11">
    <location>
        <position position="738"/>
    </location>
</feature>
<dbReference type="SUPFAM" id="SSF47384">
    <property type="entry name" value="Homodimeric domain of signal transducing histidine kinase"/>
    <property type="match status" value="1"/>
</dbReference>
<evidence type="ECO:0000313" key="16">
    <source>
        <dbReference type="EMBL" id="MBR7618293.1"/>
    </source>
</evidence>
<dbReference type="SUPFAM" id="SSF55781">
    <property type="entry name" value="GAF domain-like"/>
    <property type="match status" value="1"/>
</dbReference>
<dbReference type="InterPro" id="IPR013655">
    <property type="entry name" value="PAS_fold_3"/>
</dbReference>
<dbReference type="SUPFAM" id="SSF55785">
    <property type="entry name" value="PYP-like sensor domain (PAS domain)"/>
    <property type="match status" value="2"/>
</dbReference>
<dbReference type="Pfam" id="PF00072">
    <property type="entry name" value="Response_reg"/>
    <property type="match status" value="1"/>
</dbReference>
<dbReference type="InterPro" id="IPR036097">
    <property type="entry name" value="HisK_dim/P_sf"/>
</dbReference>
<dbReference type="GO" id="GO:0005524">
    <property type="term" value="F:ATP binding"/>
    <property type="evidence" value="ECO:0007669"/>
    <property type="project" value="UniProtKB-KW"/>
</dbReference>
<dbReference type="SMART" id="SM00065">
    <property type="entry name" value="GAF"/>
    <property type="match status" value="1"/>
</dbReference>
<evidence type="ECO:0000259" key="15">
    <source>
        <dbReference type="PROSITE" id="PS50113"/>
    </source>
</evidence>
<dbReference type="CDD" id="cd00082">
    <property type="entry name" value="HisKA"/>
    <property type="match status" value="1"/>
</dbReference>
<evidence type="ECO:0000256" key="12">
    <source>
        <dbReference type="SAM" id="Coils"/>
    </source>
</evidence>
<keyword evidence="5" id="KW-0547">Nucleotide-binding</keyword>
<evidence type="ECO:0000313" key="17">
    <source>
        <dbReference type="Proteomes" id="UP000622580"/>
    </source>
</evidence>
<evidence type="ECO:0000256" key="8">
    <source>
        <dbReference type="ARBA" id="ARBA00023012"/>
    </source>
</evidence>
<dbReference type="EC" id="2.7.13.3" evidence="2"/>
<evidence type="ECO:0000256" key="5">
    <source>
        <dbReference type="ARBA" id="ARBA00022741"/>
    </source>
</evidence>
<dbReference type="Pfam" id="PF08448">
    <property type="entry name" value="PAS_4"/>
    <property type="match status" value="1"/>
</dbReference>
<evidence type="ECO:0000256" key="9">
    <source>
        <dbReference type="ARBA" id="ARBA00064003"/>
    </source>
</evidence>
<keyword evidence="8" id="KW-0902">Two-component regulatory system</keyword>
<keyword evidence="7" id="KW-0067">ATP-binding</keyword>
<dbReference type="GO" id="GO:0000155">
    <property type="term" value="F:phosphorelay sensor kinase activity"/>
    <property type="evidence" value="ECO:0007669"/>
    <property type="project" value="InterPro"/>
</dbReference>
<dbReference type="Pfam" id="PF01590">
    <property type="entry name" value="GAF"/>
    <property type="match status" value="1"/>
</dbReference>
<dbReference type="InterPro" id="IPR003018">
    <property type="entry name" value="GAF"/>
</dbReference>
<evidence type="ECO:0000259" key="14">
    <source>
        <dbReference type="PROSITE" id="PS50110"/>
    </source>
</evidence>
<dbReference type="Pfam" id="PF00512">
    <property type="entry name" value="HisKA"/>
    <property type="match status" value="1"/>
</dbReference>
<dbReference type="Gene3D" id="3.40.50.2300">
    <property type="match status" value="1"/>
</dbReference>
<feature type="domain" description="Response regulatory" evidence="14">
    <location>
        <begin position="689"/>
        <end position="808"/>
    </location>
</feature>
<dbReference type="PANTHER" id="PTHR45339">
    <property type="entry name" value="HYBRID SIGNAL TRANSDUCTION HISTIDINE KINASE J"/>
    <property type="match status" value="1"/>
</dbReference>
<reference evidence="16" key="1">
    <citation type="submission" date="2021-04" db="EMBL/GenBank/DDBJ databases">
        <title>Draft genome assembly of strain Phenylobacterium sp. 20VBR1 using MiniION and Illumina platforms.</title>
        <authorList>
            <person name="Thomas F.A."/>
            <person name="Krishnan K.P."/>
            <person name="Sinha R.K."/>
        </authorList>
    </citation>
    <scope>NUCLEOTIDE SEQUENCE</scope>
    <source>
        <strain evidence="16">20VBR1</strain>
    </source>
</reference>
<sequence>MAKKDAASHSEAERLAATGGLDLSELRPTLARIARLAQAYARSPNCDIVLVEGAQTWHASRPEGWKSNVRSEESFAAVILQSDDVLWIEDASADPRFKDHKGVTGALGIRFCAGAPIRLADGRGVGAVIVSNTEPRAFDRDFADYLIDLAALAADEWKRHTAREDLAKAAGEVAAARNMISAFVQAAPVALCMVDKEMRVIQASPRWRAQRQSEDVAGQSLYEAYPDTQRWAPVYNRCLKGQQVQHDRVPVNLPDGRHLWARVEINPWREADGEIGGLLIMSVDVTRTAEALEEAKRNEERLKLALEIGELRMWEMDWKRRELTGAGYQSPQAGEVDGSTYEELDADIWRAVHPADREGATRAWDAYIEGGAPFRQVYRMPQMDGPHQWHYSACEAIRDERGRIVRVLGVLRNIDKEKRGELELVKAKEEAETANKAKSEFLANMSHEIRTPLNGVMGIAGALARTDLTSSQAEMVNLIETSAQTLEALLTDILDLARIEAGRLEIRPEPFDMATSVNACASLFHASAEAKDLKLTVEVDPYAQGSFQGDAPRIRQILTNLLGNAVKFTSGGEVKLSVKARRDETSTHLTFEVSDTGIGFDEETRQRLFGRFQQADGSITRRFGGTGLGLAISRSLAEAMGGTLSATSAPGKGSTFALDLELQRRHGAVDLWGEHEAAEGEEADLDSMRVLLAEDHPTNRRVVELILGAAGVDLTCVENGAEAVDEAARANFDLILMDMQMPVMDGLTAIRAIRRREGREKAAPTPIYTLTANAMPEHAQASSEAGADGHITKPITADGLLRVVEQVWTEKAGAGVAADEARALRA</sequence>
<dbReference type="SMART" id="SM00387">
    <property type="entry name" value="HATPase_c"/>
    <property type="match status" value="1"/>
</dbReference>
<dbReference type="PROSITE" id="PS50109">
    <property type="entry name" value="HIS_KIN"/>
    <property type="match status" value="1"/>
</dbReference>
<dbReference type="SUPFAM" id="SSF55874">
    <property type="entry name" value="ATPase domain of HSP90 chaperone/DNA topoisomerase II/histidine kinase"/>
    <property type="match status" value="1"/>
</dbReference>
<dbReference type="InterPro" id="IPR003661">
    <property type="entry name" value="HisK_dim/P_dom"/>
</dbReference>
<feature type="coiled-coil region" evidence="12">
    <location>
        <begin position="285"/>
        <end position="312"/>
    </location>
</feature>
<feature type="domain" description="PAC" evidence="15">
    <location>
        <begin position="242"/>
        <end position="297"/>
    </location>
</feature>
<feature type="domain" description="Histidine kinase" evidence="13">
    <location>
        <begin position="444"/>
        <end position="664"/>
    </location>
</feature>
<dbReference type="Gene3D" id="3.30.450.20">
    <property type="entry name" value="PAS domain"/>
    <property type="match status" value="2"/>
</dbReference>
<evidence type="ECO:0000259" key="13">
    <source>
        <dbReference type="PROSITE" id="PS50109"/>
    </source>
</evidence>
<evidence type="ECO:0000256" key="10">
    <source>
        <dbReference type="ARBA" id="ARBA00068150"/>
    </source>
</evidence>
<dbReference type="PRINTS" id="PR00344">
    <property type="entry name" value="BCTRLSENSOR"/>
</dbReference>
<keyword evidence="3 11" id="KW-0597">Phosphoprotein</keyword>
<dbReference type="InterPro" id="IPR001789">
    <property type="entry name" value="Sig_transdc_resp-reg_receiver"/>
</dbReference>
<dbReference type="FunFam" id="1.10.287.130:FF:000002">
    <property type="entry name" value="Two-component osmosensing histidine kinase"/>
    <property type="match status" value="1"/>
</dbReference>
<dbReference type="CDD" id="cd16922">
    <property type="entry name" value="HATPase_EvgS-ArcB-TorS-like"/>
    <property type="match status" value="1"/>
</dbReference>
<name>A0A941D0W6_9CAUL</name>
<comment type="caution">
    <text evidence="16">The sequence shown here is derived from an EMBL/GenBank/DDBJ whole genome shotgun (WGS) entry which is preliminary data.</text>
</comment>
<dbReference type="Pfam" id="PF08447">
    <property type="entry name" value="PAS_3"/>
    <property type="match status" value="1"/>
</dbReference>
<comment type="subunit">
    <text evidence="9">At low DSF concentrations, interacts with RpfF.</text>
</comment>
<evidence type="ECO:0000256" key="2">
    <source>
        <dbReference type="ARBA" id="ARBA00012438"/>
    </source>
</evidence>
<evidence type="ECO:0000256" key="6">
    <source>
        <dbReference type="ARBA" id="ARBA00022777"/>
    </source>
</evidence>
<keyword evidence="17" id="KW-1185">Reference proteome</keyword>
<dbReference type="PANTHER" id="PTHR45339:SF1">
    <property type="entry name" value="HYBRID SIGNAL TRANSDUCTION HISTIDINE KINASE J"/>
    <property type="match status" value="1"/>
</dbReference>
<proteinExistence type="predicted"/>
<dbReference type="SMART" id="SM00448">
    <property type="entry name" value="REC"/>
    <property type="match status" value="1"/>
</dbReference>
<dbReference type="SUPFAM" id="SSF52172">
    <property type="entry name" value="CheY-like"/>
    <property type="match status" value="1"/>
</dbReference>
<keyword evidence="12" id="KW-0175">Coiled coil</keyword>
<protein>
    <recommendedName>
        <fullName evidence="10">Sensory/regulatory protein RpfC</fullName>
        <ecNumber evidence="2">2.7.13.3</ecNumber>
    </recommendedName>
</protein>
<dbReference type="InterPro" id="IPR004358">
    <property type="entry name" value="Sig_transdc_His_kin-like_C"/>
</dbReference>
<dbReference type="CDD" id="cd17546">
    <property type="entry name" value="REC_hyHK_CKI1_RcsC-like"/>
    <property type="match status" value="1"/>
</dbReference>
<dbReference type="InterPro" id="IPR000700">
    <property type="entry name" value="PAS-assoc_C"/>
</dbReference>
<dbReference type="NCBIfam" id="TIGR00229">
    <property type="entry name" value="sensory_box"/>
    <property type="match status" value="1"/>
</dbReference>
<dbReference type="InterPro" id="IPR029016">
    <property type="entry name" value="GAF-like_dom_sf"/>
</dbReference>
<dbReference type="Gene3D" id="3.30.565.10">
    <property type="entry name" value="Histidine kinase-like ATPase, C-terminal domain"/>
    <property type="match status" value="1"/>
</dbReference>